<dbReference type="KEGG" id="mes:Meso_2978"/>
<dbReference type="Pfam" id="PF00221">
    <property type="entry name" value="Lyase_aromatic"/>
    <property type="match status" value="1"/>
</dbReference>
<dbReference type="eggNOG" id="COG2986">
    <property type="taxonomic scope" value="Bacteria"/>
</dbReference>
<dbReference type="SUPFAM" id="SSF48557">
    <property type="entry name" value="L-aspartase-like"/>
    <property type="match status" value="1"/>
</dbReference>
<sequence>MQIVLKSTGASVDEICAIAGGAKVAVSDEAIKRIASAYECLSRHSATGKAIYGVSTGLGAAVDTRVSPNSGGGQHRIPLARAVGVGHYAGTEEVRAMMAARLARLCLGNAGASTSVVSALASMLNHSIHPLVPMIGSVGEADLAPLAHIASVLTGSGFAYLPDGTLVDGARAFEASNIQLPEFGLKDGLALVSSNSGSLGLTCLIVREARRVLQSHVTGLALSFEGFRANLHPISPEAVRLRPAPGQAAVSAELLRLLDGGELAGGAPARRLQDPISLRSASSVVGSAVAALEALESSVTLELSCSDDNPAVLADEDLVLPNGNFEPTHLALAIDMLGLALARLAAMAAERMMKLLSPIFSELPRFLAPAEAGSNGFATVQKTISALTAEIGHLALPLPFTAPPVADRVEDYASLAFSGADKLKRIVERVRLLTAAEMMIAAQAIDMRGNIRIGSGCIQALEDIRAVCPPLDVDRPTGTDIHALAGLITCGSFARHSNLFSEKR</sequence>
<dbReference type="GO" id="GO:0004397">
    <property type="term" value="F:histidine ammonia-lyase activity"/>
    <property type="evidence" value="ECO:0007669"/>
    <property type="project" value="UniProtKB-EC"/>
</dbReference>
<dbReference type="Gene3D" id="1.10.275.10">
    <property type="entry name" value="Fumarase/aspartase (N-terminal domain)"/>
    <property type="match status" value="1"/>
</dbReference>
<dbReference type="InterPro" id="IPR001106">
    <property type="entry name" value="Aromatic_Lyase"/>
</dbReference>
<dbReference type="Gene3D" id="1.20.200.10">
    <property type="entry name" value="Fumarase/aspartase (Central domain)"/>
    <property type="match status" value="1"/>
</dbReference>
<dbReference type="OrthoDB" id="7285062at2"/>
<dbReference type="InterPro" id="IPR008948">
    <property type="entry name" value="L-Aspartase-like"/>
</dbReference>
<reference evidence="1" key="1">
    <citation type="submission" date="2006-06" db="EMBL/GenBank/DDBJ databases">
        <title>Complete sequence of chromosome of Chelativorans sp. BNC1.</title>
        <authorList>
            <consortium name="US DOE Joint Genome Institute"/>
            <person name="Copeland A."/>
            <person name="Lucas S."/>
            <person name="Lapidus A."/>
            <person name="Barry K."/>
            <person name="Detter J.C."/>
            <person name="Glavina del Rio T."/>
            <person name="Hammon N."/>
            <person name="Israni S."/>
            <person name="Dalin E."/>
            <person name="Tice H."/>
            <person name="Pitluck S."/>
            <person name="Chertkov O."/>
            <person name="Brettin T."/>
            <person name="Bruce D."/>
            <person name="Han C."/>
            <person name="Tapia R."/>
            <person name="Gilna P."/>
            <person name="Schmutz J."/>
            <person name="Larimer F."/>
            <person name="Land M."/>
            <person name="Hauser L."/>
            <person name="Kyrpides N."/>
            <person name="Mikhailova N."/>
            <person name="Richardson P."/>
        </authorList>
    </citation>
    <scope>NUCLEOTIDE SEQUENCE</scope>
    <source>
        <strain evidence="1">BNC1</strain>
    </source>
</reference>
<organism evidence="1">
    <name type="scientific">Chelativorans sp. (strain BNC1)</name>
    <dbReference type="NCBI Taxonomy" id="266779"/>
    <lineage>
        <taxon>Bacteria</taxon>
        <taxon>Pseudomonadati</taxon>
        <taxon>Pseudomonadota</taxon>
        <taxon>Alphaproteobacteria</taxon>
        <taxon>Hyphomicrobiales</taxon>
        <taxon>Phyllobacteriaceae</taxon>
        <taxon>Chelativorans</taxon>
    </lineage>
</organism>
<dbReference type="PANTHER" id="PTHR10362">
    <property type="entry name" value="HISTIDINE AMMONIA-LYASE"/>
    <property type="match status" value="1"/>
</dbReference>
<keyword evidence="1" id="KW-0456">Lyase</keyword>
<gene>
    <name evidence="1" type="ordered locus">Meso_2978</name>
</gene>
<name>Q11E25_CHESB</name>
<dbReference type="AlphaFoldDB" id="Q11E25"/>
<proteinExistence type="predicted"/>
<dbReference type="STRING" id="266779.Meso_2978"/>
<dbReference type="InterPro" id="IPR024083">
    <property type="entry name" value="Fumarase/histidase_N"/>
</dbReference>
<dbReference type="EMBL" id="CP000390">
    <property type="protein sequence ID" value="ABG64350.1"/>
    <property type="molecule type" value="Genomic_DNA"/>
</dbReference>
<dbReference type="CDD" id="cd00332">
    <property type="entry name" value="PAL-HAL"/>
    <property type="match status" value="1"/>
</dbReference>
<accession>Q11E25</accession>
<dbReference type="HOGENOM" id="CLU_014801_4_2_5"/>
<evidence type="ECO:0000313" key="1">
    <source>
        <dbReference type="EMBL" id="ABG64350.1"/>
    </source>
</evidence>
<protein>
    <submittedName>
        <fullName evidence="1">Histidine ammonia-lyase</fullName>
        <ecNumber evidence="1">4.3.1.3</ecNumber>
    </submittedName>
</protein>
<dbReference type="EC" id="4.3.1.3" evidence="1"/>